<keyword evidence="1" id="KW-1133">Transmembrane helix</keyword>
<dbReference type="Gene3D" id="1.20.144.10">
    <property type="entry name" value="Phosphatidic acid phosphatase type 2/haloperoxidase"/>
    <property type="match status" value="2"/>
</dbReference>
<feature type="transmembrane region" description="Helical" evidence="1">
    <location>
        <begin position="84"/>
        <end position="103"/>
    </location>
</feature>
<keyword evidence="4" id="KW-1185">Reference proteome</keyword>
<keyword evidence="1" id="KW-0472">Membrane</keyword>
<evidence type="ECO:0000256" key="1">
    <source>
        <dbReference type="SAM" id="Phobius"/>
    </source>
</evidence>
<gene>
    <name evidence="3" type="ORF">SYK_32910</name>
</gene>
<dbReference type="InterPro" id="IPR036938">
    <property type="entry name" value="PAP2/HPO_sf"/>
</dbReference>
<sequence>MRRHSLTQWALFSAPLLILLAILWFGFNAETDVAVYFKAHRAAHPVLKAVMKFITDWSNPFFYAVYAVMLIVAIKTHNRERLRFVLVLLVVQAIVAGLCVHFLKMTIGRPRPGQGEWFEPLSTRGAQHSLPSGHTTEITGWTLPLVQRLNRTWITALFGLFLGTVGFSRIYLGWHHPSDVFFAWLLGSVGGFATTIIAGSTLFRKKARQ</sequence>
<organism evidence="3 4">
    <name type="scientific">Pseudodesulfovibrio nedwellii</name>
    <dbReference type="NCBI Taxonomy" id="2973072"/>
    <lineage>
        <taxon>Bacteria</taxon>
        <taxon>Pseudomonadati</taxon>
        <taxon>Thermodesulfobacteriota</taxon>
        <taxon>Desulfovibrionia</taxon>
        <taxon>Desulfovibrionales</taxon>
        <taxon>Desulfovibrionaceae</taxon>
    </lineage>
</organism>
<dbReference type="PANTHER" id="PTHR14969">
    <property type="entry name" value="SPHINGOSINE-1-PHOSPHATE PHOSPHOHYDROLASE"/>
    <property type="match status" value="1"/>
</dbReference>
<dbReference type="Pfam" id="PF01569">
    <property type="entry name" value="PAP2"/>
    <property type="match status" value="1"/>
</dbReference>
<evidence type="ECO:0000259" key="2">
    <source>
        <dbReference type="SMART" id="SM00014"/>
    </source>
</evidence>
<evidence type="ECO:0000313" key="4">
    <source>
        <dbReference type="Proteomes" id="UP001317742"/>
    </source>
</evidence>
<dbReference type="SMART" id="SM00014">
    <property type="entry name" value="acidPPc"/>
    <property type="match status" value="1"/>
</dbReference>
<keyword evidence="1" id="KW-0812">Transmembrane</keyword>
<feature type="transmembrane region" description="Helical" evidence="1">
    <location>
        <begin position="180"/>
        <end position="203"/>
    </location>
</feature>
<dbReference type="EMBL" id="AP026709">
    <property type="protein sequence ID" value="BDQ38931.1"/>
    <property type="molecule type" value="Genomic_DNA"/>
</dbReference>
<protein>
    <submittedName>
        <fullName evidence="3">Phosphatase PAP2 family protein</fullName>
    </submittedName>
</protein>
<feature type="domain" description="Phosphatidic acid phosphatase type 2/haloperoxidase" evidence="2">
    <location>
        <begin position="86"/>
        <end position="195"/>
    </location>
</feature>
<dbReference type="SUPFAM" id="SSF48317">
    <property type="entry name" value="Acid phosphatase/Vanadium-dependent haloperoxidase"/>
    <property type="match status" value="1"/>
</dbReference>
<dbReference type="RefSeq" id="WP_281761416.1">
    <property type="nucleotide sequence ID" value="NZ_AP026709.1"/>
</dbReference>
<name>A0ABM8B521_9BACT</name>
<accession>A0ABM8B521</accession>
<dbReference type="Proteomes" id="UP001317742">
    <property type="component" value="Chromosome"/>
</dbReference>
<reference evidence="3 4" key="1">
    <citation type="submission" date="2022-08" db="EMBL/GenBank/DDBJ databases">
        <title>Genome Sequence of the sulphate-reducing bacterium, Pseudodesulfovibrio sp. SYK.</title>
        <authorList>
            <person name="Kondo R."/>
            <person name="Kataoka T."/>
        </authorList>
    </citation>
    <scope>NUCLEOTIDE SEQUENCE [LARGE SCALE GENOMIC DNA]</scope>
    <source>
        <strain evidence="3 4">SYK</strain>
    </source>
</reference>
<feature type="transmembrane region" description="Helical" evidence="1">
    <location>
        <begin position="6"/>
        <end position="27"/>
    </location>
</feature>
<dbReference type="PANTHER" id="PTHR14969:SF13">
    <property type="entry name" value="AT30094P"/>
    <property type="match status" value="1"/>
</dbReference>
<feature type="transmembrane region" description="Helical" evidence="1">
    <location>
        <begin position="61"/>
        <end position="78"/>
    </location>
</feature>
<proteinExistence type="predicted"/>
<feature type="transmembrane region" description="Helical" evidence="1">
    <location>
        <begin position="153"/>
        <end position="174"/>
    </location>
</feature>
<dbReference type="InterPro" id="IPR000326">
    <property type="entry name" value="PAP2/HPO"/>
</dbReference>
<evidence type="ECO:0000313" key="3">
    <source>
        <dbReference type="EMBL" id="BDQ38931.1"/>
    </source>
</evidence>